<dbReference type="CDD" id="cd17546">
    <property type="entry name" value="REC_hyHK_CKI1_RcsC-like"/>
    <property type="match status" value="1"/>
</dbReference>
<dbReference type="Gene3D" id="3.40.50.2300">
    <property type="match status" value="1"/>
</dbReference>
<dbReference type="SUPFAM" id="SSF47384">
    <property type="entry name" value="Homodimeric domain of signal transducing histidine kinase"/>
    <property type="match status" value="1"/>
</dbReference>
<dbReference type="OrthoDB" id="303614at2759"/>
<dbReference type="InterPro" id="IPR011006">
    <property type="entry name" value="CheY-like_superfamily"/>
</dbReference>
<dbReference type="GO" id="GO:0000155">
    <property type="term" value="F:phosphorelay sensor kinase activity"/>
    <property type="evidence" value="ECO:0007669"/>
    <property type="project" value="InterPro"/>
</dbReference>
<dbReference type="InterPro" id="IPR004358">
    <property type="entry name" value="Sig_transdc_His_kin-like_C"/>
</dbReference>
<dbReference type="SUPFAM" id="SSF52172">
    <property type="entry name" value="CheY-like"/>
    <property type="match status" value="1"/>
</dbReference>
<feature type="modified residue" description="4-aspartylphosphate" evidence="2">
    <location>
        <position position="1136"/>
    </location>
</feature>
<evidence type="ECO:0000259" key="4">
    <source>
        <dbReference type="PROSITE" id="PS50109"/>
    </source>
</evidence>
<dbReference type="SMART" id="SM00448">
    <property type="entry name" value="REC"/>
    <property type="match status" value="1"/>
</dbReference>
<protein>
    <submittedName>
        <fullName evidence="6">Uncharacterized protein</fullName>
    </submittedName>
</protein>
<dbReference type="Pfam" id="PF00072">
    <property type="entry name" value="Response_reg"/>
    <property type="match status" value="1"/>
</dbReference>
<dbReference type="AlphaFoldDB" id="A0A9W9KVT9"/>
<name>A0A9W9KVT9_9EURO</name>
<evidence type="ECO:0000259" key="5">
    <source>
        <dbReference type="PROSITE" id="PS50110"/>
    </source>
</evidence>
<dbReference type="SUPFAM" id="SSF55781">
    <property type="entry name" value="GAF domain-like"/>
    <property type="match status" value="1"/>
</dbReference>
<evidence type="ECO:0000313" key="6">
    <source>
        <dbReference type="EMBL" id="KAJ5121478.1"/>
    </source>
</evidence>
<dbReference type="SMART" id="SM00388">
    <property type="entry name" value="HisKA"/>
    <property type="match status" value="1"/>
</dbReference>
<dbReference type="PROSITE" id="PS50109">
    <property type="entry name" value="HIS_KIN"/>
    <property type="match status" value="1"/>
</dbReference>
<dbReference type="CDD" id="cd00082">
    <property type="entry name" value="HisKA"/>
    <property type="match status" value="1"/>
</dbReference>
<reference evidence="6" key="2">
    <citation type="journal article" date="2023" name="IMA Fungus">
        <title>Comparative genomic study of the Penicillium genus elucidates a diverse pangenome and 15 lateral gene transfer events.</title>
        <authorList>
            <person name="Petersen C."/>
            <person name="Sorensen T."/>
            <person name="Nielsen M.R."/>
            <person name="Sondergaard T.E."/>
            <person name="Sorensen J.L."/>
            <person name="Fitzpatrick D.A."/>
            <person name="Frisvad J.C."/>
            <person name="Nielsen K.L."/>
        </authorList>
    </citation>
    <scope>NUCLEOTIDE SEQUENCE</scope>
    <source>
        <strain evidence="6">IBT 22155</strain>
    </source>
</reference>
<dbReference type="Gene3D" id="1.10.287.130">
    <property type="match status" value="1"/>
</dbReference>
<dbReference type="PANTHER" id="PTHR43719">
    <property type="entry name" value="TWO-COMPONENT HISTIDINE KINASE"/>
    <property type="match status" value="1"/>
</dbReference>
<dbReference type="FunFam" id="3.30.450.40:FF:000083">
    <property type="entry name" value="Sensor histidine kinase/response regulator, putative (AFU_orthologue AFUA_4G00660)"/>
    <property type="match status" value="1"/>
</dbReference>
<feature type="domain" description="Histidine kinase" evidence="4">
    <location>
        <begin position="598"/>
        <end position="859"/>
    </location>
</feature>
<evidence type="ECO:0000256" key="1">
    <source>
        <dbReference type="ARBA" id="ARBA00022553"/>
    </source>
</evidence>
<dbReference type="InterPro" id="IPR036097">
    <property type="entry name" value="HisK_dim/P_sf"/>
</dbReference>
<feature type="compositionally biased region" description="Low complexity" evidence="3">
    <location>
        <begin position="421"/>
        <end position="431"/>
    </location>
</feature>
<dbReference type="RefSeq" id="XP_056517982.1">
    <property type="nucleotide sequence ID" value="XM_056670183.1"/>
</dbReference>
<dbReference type="Gene3D" id="3.30.565.10">
    <property type="entry name" value="Histidine kinase-like ATPase, C-terminal domain"/>
    <property type="match status" value="1"/>
</dbReference>
<keyword evidence="7" id="KW-1185">Reference proteome</keyword>
<dbReference type="SMART" id="SM00387">
    <property type="entry name" value="HATPase_c"/>
    <property type="match status" value="1"/>
</dbReference>
<organism evidence="6 7">
    <name type="scientific">Penicillium bovifimosum</name>
    <dbReference type="NCBI Taxonomy" id="126998"/>
    <lineage>
        <taxon>Eukaryota</taxon>
        <taxon>Fungi</taxon>
        <taxon>Dikarya</taxon>
        <taxon>Ascomycota</taxon>
        <taxon>Pezizomycotina</taxon>
        <taxon>Eurotiomycetes</taxon>
        <taxon>Eurotiomycetidae</taxon>
        <taxon>Eurotiales</taxon>
        <taxon>Aspergillaceae</taxon>
        <taxon>Penicillium</taxon>
    </lineage>
</organism>
<evidence type="ECO:0000313" key="7">
    <source>
        <dbReference type="Proteomes" id="UP001149079"/>
    </source>
</evidence>
<dbReference type="PANTHER" id="PTHR43719:SF11">
    <property type="entry name" value="HISTIDINE KINASE_RESPONSE REGULATOR, PUTATIVE-RELATED"/>
    <property type="match status" value="1"/>
</dbReference>
<keyword evidence="1 2" id="KW-0597">Phosphoprotein</keyword>
<evidence type="ECO:0000256" key="3">
    <source>
        <dbReference type="SAM" id="MobiDB-lite"/>
    </source>
</evidence>
<dbReference type="EMBL" id="JAPQKL010000007">
    <property type="protein sequence ID" value="KAJ5121478.1"/>
    <property type="molecule type" value="Genomic_DNA"/>
</dbReference>
<dbReference type="GeneID" id="81409353"/>
<dbReference type="InterPro" id="IPR003594">
    <property type="entry name" value="HATPase_dom"/>
</dbReference>
<dbReference type="InterPro" id="IPR005467">
    <property type="entry name" value="His_kinase_dom"/>
</dbReference>
<evidence type="ECO:0000256" key="2">
    <source>
        <dbReference type="PROSITE-ProRule" id="PRU00169"/>
    </source>
</evidence>
<dbReference type="InterPro" id="IPR029016">
    <property type="entry name" value="GAF-like_dom_sf"/>
</dbReference>
<sequence length="1206" mass="132300">MGQPEFDIEEERIRELSKYYCTFDQQDEIPTSPDLKQIESVSRDTTRTIRLSADTTLTALAQLGVYRFGCNRSFVSIIDGEQQHVIAEATASISLRNKDSHRPNDGIFLGATTLDLEWGVCPHAIRLFTGQDTSLLQDTENITADQTRNIIRDFTKEDFYKNRPYVLDWPFFRFYAEVPLYSPSGYVLGSYCVVDDKPRAGFSDEDITALREIADSITNHLENARIVQYHRRSEKLVKGLTSFVRSHSKFDPIGSSTQSQIEASAKKLNSEDWDLPVDRPVDRRDMDETLDLSSTIIDAGTCSSVCETSQDSVSGHEASIFSRNLCSRSTSTLPSSLSHDSSKWVETVPSYTEGSYELADPETVPLTERIAAMFSRASVLLKESLNLDGAVFLDAHRNDPQFEPSGNLDQWDVLSKADTTSSTLSASGSLGEPDSNSSNDAEQYCGLLGQAYSCGPANSNTTSDHQVNLTEDLLHSLITHFPEGQIFNVDSKIQPDNLADFANEDSETPSHRLEIYQQISRRLAQQLPLAKCVLFYPLWDWNKSRWLAGTLVWVNGSKRPLGMEDLHYFKAFGDSIISEVSRVHWIASENSKFDFMTSISHELRSPLHGILASAELLLDIPLQPAHRDMVNMISTSGLTLLDTIDHLLDYCKINNLTATQSLKTSKGKDAATSLVSDFDLDSLVEEVAVILHAGRKWSEPVSSLASEIATAPFPAQANNQHAGTPDELSVIVSIDQASSWRIRSVAGAWKRIVMNLLGNSMKWTQSGLIEISLSHAAAPAYADENLVHLRVTDTGQGIGTDFLENSAFSPFAQENSLSEGVGLGLSVVHKLVKFLGGEIKIKSENGVGTQVDVYIPAQRPKELVAVSPAGSTTPTGRKSPERSLKACLIGFNGYPDLTETPTGILSSDAKRKLSIQRTLASVFKTRMGWEVVLAELLEKGEGNIAVIEQAEFEALLVAQPSSGLNCGHQFESFIVLGSTTPSLGCSLPPNAILVSQPYGPQKIREAAEKIVELRVSQPHVDAPQATTLPIVTISPEPIPSEPIPQILPVRLTKDLPQETTVELVCPPPLLAATPSGPNGRIADMHVLIVDDNDINLKILATFMQKLGCSYDTASNGLIALETVQSSSRRYDLILMDLSMPVMDGLVSTNKIRQHEKEQGLRASRIMAITGVASEPVQQAAVTAGIDDYLVKPLSLSKLKKLMETSF</sequence>
<feature type="domain" description="Response regulatory" evidence="5">
    <location>
        <begin position="1085"/>
        <end position="1206"/>
    </location>
</feature>
<dbReference type="Gene3D" id="3.30.450.40">
    <property type="match status" value="1"/>
</dbReference>
<dbReference type="InterPro" id="IPR003661">
    <property type="entry name" value="HisK_dim/P_dom"/>
</dbReference>
<dbReference type="Proteomes" id="UP001149079">
    <property type="component" value="Unassembled WGS sequence"/>
</dbReference>
<dbReference type="PRINTS" id="PR00344">
    <property type="entry name" value="BCTRLSENSOR"/>
</dbReference>
<dbReference type="SUPFAM" id="SSF55874">
    <property type="entry name" value="ATPase domain of HSP90 chaperone/DNA topoisomerase II/histidine kinase"/>
    <property type="match status" value="1"/>
</dbReference>
<dbReference type="InterPro" id="IPR036890">
    <property type="entry name" value="HATPase_C_sf"/>
</dbReference>
<dbReference type="InterPro" id="IPR001789">
    <property type="entry name" value="Sig_transdc_resp-reg_receiver"/>
</dbReference>
<dbReference type="InterPro" id="IPR050956">
    <property type="entry name" value="2C_system_His_kinase"/>
</dbReference>
<dbReference type="Pfam" id="PF00512">
    <property type="entry name" value="HisKA"/>
    <property type="match status" value="1"/>
</dbReference>
<gene>
    <name evidence="6" type="ORF">N7515_009439</name>
</gene>
<comment type="caution">
    <text evidence="6">The sequence shown here is derived from an EMBL/GenBank/DDBJ whole genome shotgun (WGS) entry which is preliminary data.</text>
</comment>
<proteinExistence type="predicted"/>
<reference evidence="6" key="1">
    <citation type="submission" date="2022-11" db="EMBL/GenBank/DDBJ databases">
        <authorList>
            <person name="Petersen C."/>
        </authorList>
    </citation>
    <scope>NUCLEOTIDE SEQUENCE</scope>
    <source>
        <strain evidence="6">IBT 22155</strain>
    </source>
</reference>
<dbReference type="PROSITE" id="PS50110">
    <property type="entry name" value="RESPONSE_REGULATORY"/>
    <property type="match status" value="1"/>
</dbReference>
<accession>A0A9W9KVT9</accession>
<feature type="region of interest" description="Disordered" evidence="3">
    <location>
        <begin position="421"/>
        <end position="442"/>
    </location>
</feature>
<dbReference type="Pfam" id="PF02518">
    <property type="entry name" value="HATPase_c"/>
    <property type="match status" value="1"/>
</dbReference>